<evidence type="ECO:0000259" key="11">
    <source>
        <dbReference type="PROSITE" id="PS50967"/>
    </source>
</evidence>
<feature type="domain" description="UvrD-like helicase C-terminal" evidence="13">
    <location>
        <begin position="310"/>
        <end position="561"/>
    </location>
</feature>
<dbReference type="InterPro" id="IPR014016">
    <property type="entry name" value="UvrD-like_ATP-bd"/>
</dbReference>
<comment type="caution">
    <text evidence="14">The sequence shown here is derived from an EMBL/GenBank/DDBJ whole genome shotgun (WGS) entry which is preliminary data.</text>
</comment>
<dbReference type="PROSITE" id="PS51198">
    <property type="entry name" value="UVRD_HELICASE_ATP_BIND"/>
    <property type="match status" value="1"/>
</dbReference>
<dbReference type="EMBL" id="BSUJ01000001">
    <property type="protein sequence ID" value="GMA18486.1"/>
    <property type="molecule type" value="Genomic_DNA"/>
</dbReference>
<evidence type="ECO:0000313" key="15">
    <source>
        <dbReference type="Proteomes" id="UP001157109"/>
    </source>
</evidence>
<evidence type="ECO:0000256" key="1">
    <source>
        <dbReference type="ARBA" id="ARBA00009922"/>
    </source>
</evidence>
<dbReference type="GO" id="GO:0004386">
    <property type="term" value="F:helicase activity"/>
    <property type="evidence" value="ECO:0007669"/>
    <property type="project" value="UniProtKB-KW"/>
</dbReference>
<dbReference type="CDD" id="cd18807">
    <property type="entry name" value="SF1_C_UvrD"/>
    <property type="match status" value="1"/>
</dbReference>
<dbReference type="Proteomes" id="UP001157109">
    <property type="component" value="Unassembled WGS sequence"/>
</dbReference>
<evidence type="ECO:0000313" key="14">
    <source>
        <dbReference type="EMBL" id="GMA18486.1"/>
    </source>
</evidence>
<reference evidence="15" key="1">
    <citation type="journal article" date="2019" name="Int. J. Syst. Evol. Microbiol.">
        <title>The Global Catalogue of Microorganisms (GCM) 10K type strain sequencing project: providing services to taxonomists for standard genome sequencing and annotation.</title>
        <authorList>
            <consortium name="The Broad Institute Genomics Platform"/>
            <consortium name="The Broad Institute Genome Sequencing Center for Infectious Disease"/>
            <person name="Wu L."/>
            <person name="Ma J."/>
        </authorList>
    </citation>
    <scope>NUCLEOTIDE SEQUENCE [LARGE SCALE GENOMIC DNA]</scope>
    <source>
        <strain evidence="15">NBRC 105830</strain>
    </source>
</reference>
<evidence type="ECO:0000256" key="2">
    <source>
        <dbReference type="ARBA" id="ARBA00022741"/>
    </source>
</evidence>
<dbReference type="InterPro" id="IPR044876">
    <property type="entry name" value="HRDC_dom_sf"/>
</dbReference>
<keyword evidence="6" id="KW-0413">Isomerase</keyword>
<evidence type="ECO:0000256" key="5">
    <source>
        <dbReference type="ARBA" id="ARBA00022840"/>
    </source>
</evidence>
<organism evidence="14 15">
    <name type="scientific">Arsenicicoccus piscis</name>
    <dbReference type="NCBI Taxonomy" id="673954"/>
    <lineage>
        <taxon>Bacteria</taxon>
        <taxon>Bacillati</taxon>
        <taxon>Actinomycetota</taxon>
        <taxon>Actinomycetes</taxon>
        <taxon>Micrococcales</taxon>
        <taxon>Intrasporangiaceae</taxon>
        <taxon>Arsenicicoccus</taxon>
    </lineage>
</organism>
<evidence type="ECO:0000256" key="10">
    <source>
        <dbReference type="PROSITE-ProRule" id="PRU00560"/>
    </source>
</evidence>
<comment type="similarity">
    <text evidence="1">Belongs to the helicase family. UvrD subfamily.</text>
</comment>
<evidence type="ECO:0000256" key="6">
    <source>
        <dbReference type="ARBA" id="ARBA00023235"/>
    </source>
</evidence>
<dbReference type="Pfam" id="PF00570">
    <property type="entry name" value="HRDC"/>
    <property type="match status" value="1"/>
</dbReference>
<dbReference type="Gene3D" id="1.10.486.10">
    <property type="entry name" value="PCRA, domain 4"/>
    <property type="match status" value="1"/>
</dbReference>
<dbReference type="PANTHER" id="PTHR11070:SF69">
    <property type="entry name" value="ATP-DEPENDENT DNA HELICASE UVRD2"/>
    <property type="match status" value="1"/>
</dbReference>
<comment type="catalytic activity">
    <reaction evidence="7">
        <text>Couples ATP hydrolysis with the unwinding of duplex DNA by translocating in the 3'-5' direction.</text>
        <dbReference type="EC" id="5.6.2.4"/>
    </reaction>
</comment>
<dbReference type="InterPro" id="IPR014017">
    <property type="entry name" value="DNA_helicase_UvrD-like_C"/>
</dbReference>
<comment type="catalytic activity">
    <reaction evidence="9">
        <text>ATP + H2O = ADP + phosphate + H(+)</text>
        <dbReference type="Rhea" id="RHEA:13065"/>
        <dbReference type="ChEBI" id="CHEBI:15377"/>
        <dbReference type="ChEBI" id="CHEBI:15378"/>
        <dbReference type="ChEBI" id="CHEBI:30616"/>
        <dbReference type="ChEBI" id="CHEBI:43474"/>
        <dbReference type="ChEBI" id="CHEBI:456216"/>
        <dbReference type="EC" id="5.6.2.4"/>
    </reaction>
</comment>
<evidence type="ECO:0000256" key="4">
    <source>
        <dbReference type="ARBA" id="ARBA00022806"/>
    </source>
</evidence>
<accession>A0ABQ6HIX6</accession>
<keyword evidence="2 10" id="KW-0547">Nucleotide-binding</keyword>
<dbReference type="Gene3D" id="1.10.150.80">
    <property type="entry name" value="HRDC domain"/>
    <property type="match status" value="1"/>
</dbReference>
<evidence type="ECO:0000256" key="9">
    <source>
        <dbReference type="ARBA" id="ARBA00048988"/>
    </source>
</evidence>
<proteinExistence type="inferred from homology"/>
<dbReference type="PANTHER" id="PTHR11070">
    <property type="entry name" value="UVRD / RECB / PCRA DNA HELICASE FAMILY MEMBER"/>
    <property type="match status" value="1"/>
</dbReference>
<dbReference type="Pfam" id="PF13361">
    <property type="entry name" value="UvrD_C"/>
    <property type="match status" value="2"/>
</dbReference>
<keyword evidence="3 10" id="KW-0378">Hydrolase</keyword>
<name>A0ABQ6HIX6_9MICO</name>
<dbReference type="InterPro" id="IPR013986">
    <property type="entry name" value="DExx_box_DNA_helicase_dom_sf"/>
</dbReference>
<dbReference type="SMART" id="SM00341">
    <property type="entry name" value="HRDC"/>
    <property type="match status" value="1"/>
</dbReference>
<feature type="domain" description="HRDC" evidence="11">
    <location>
        <begin position="644"/>
        <end position="724"/>
    </location>
</feature>
<evidence type="ECO:0000256" key="3">
    <source>
        <dbReference type="ARBA" id="ARBA00022801"/>
    </source>
</evidence>
<dbReference type="InterPro" id="IPR002121">
    <property type="entry name" value="HRDC_dom"/>
</dbReference>
<evidence type="ECO:0000259" key="12">
    <source>
        <dbReference type="PROSITE" id="PS51198"/>
    </source>
</evidence>
<keyword evidence="4 10" id="KW-0347">Helicase</keyword>
<dbReference type="PROSITE" id="PS51217">
    <property type="entry name" value="UVRD_HELICASE_CTER"/>
    <property type="match status" value="1"/>
</dbReference>
<dbReference type="Gene3D" id="3.40.50.300">
    <property type="entry name" value="P-loop containing nucleotide triphosphate hydrolases"/>
    <property type="match status" value="3"/>
</dbReference>
<protein>
    <recommendedName>
        <fullName evidence="8">DNA 3'-5' helicase</fullName>
        <ecNumber evidence="8">5.6.2.4</ecNumber>
    </recommendedName>
</protein>
<dbReference type="SUPFAM" id="SSF52540">
    <property type="entry name" value="P-loop containing nucleoside triphosphate hydrolases"/>
    <property type="match status" value="1"/>
</dbReference>
<sequence length="730" mass="77755">MGPLCPLGLSVGSTTISGVTPSPDELLAALDPEQRDVAANPRGPMCVLAGAGTGKTRAITHRIAFGVASGVYQPQQVLAVTFTARAAGEMRTRLRGLGAPGVQARTFHAAALRQLHYFWPRTIGGAAPEILPHKASVVAEAAARLRLQLDRPALRDLASEVEWAKVSLLTPDSYATAARRAGREPAGIDVTTVARLLQVYEDLKVDRGVIDFEDVLLITAGILAEHPDVAAEVRGQYRTFVVDEYQDVNAVQQRLLALWVGDRDDVCVVGDPAQTIYSFTGATPEHLLGFTSRWPGARTVTLVRNYRSTPQIVSLANTVLKAQGRAGASPRSLVQLQAQRDAGPRPVLERHDDDQAEAREVASAIKARIARGVPASEIAVLFRTNGQSAALESALAEADVPYLVRGGERFFSRREVRDAVVLLRGQARADDGSVPLGRLARDVLSGAGWSPEPPRAGGATRERWESLQALVSLADDLAATNPQARLPELVADLAERASAQHAPTVQGVTLASLHSAKGLEWDVVHLVGCSDGLLPISMAEGPEAIEEERRLFYVGVTRARRELALSWAASRNVGGRASRRPSRFLDDAVAILGEGARSAPRGGRGSGGRAKAAKVTGPVRCRTCGTELESAAERKVGRCTGCPPSYDEATFESLRTWRRLVAAEASVPAYVVFTDATLTAIAERRPRDLGALAGVSGVGARKLELYGTPVLKILEGADPDEIDTAATESV</sequence>
<gene>
    <name evidence="14" type="ORF">GCM10025862_05070</name>
</gene>
<dbReference type="CDD" id="cd17932">
    <property type="entry name" value="DEXQc_UvrD"/>
    <property type="match status" value="1"/>
</dbReference>
<evidence type="ECO:0000256" key="7">
    <source>
        <dbReference type="ARBA" id="ARBA00034617"/>
    </source>
</evidence>
<dbReference type="Gene3D" id="1.10.10.160">
    <property type="match status" value="1"/>
</dbReference>
<dbReference type="EC" id="5.6.2.4" evidence="8"/>
<dbReference type="RefSeq" id="WP_277626586.1">
    <property type="nucleotide sequence ID" value="NZ_BSUJ01000001.1"/>
</dbReference>
<evidence type="ECO:0000256" key="8">
    <source>
        <dbReference type="ARBA" id="ARBA00034808"/>
    </source>
</evidence>
<keyword evidence="5 10" id="KW-0067">ATP-binding</keyword>
<dbReference type="InterPro" id="IPR000212">
    <property type="entry name" value="DNA_helicase_UvrD/REP"/>
</dbReference>
<dbReference type="InterPro" id="IPR010997">
    <property type="entry name" value="HRDC-like_sf"/>
</dbReference>
<keyword evidence="15" id="KW-1185">Reference proteome</keyword>
<evidence type="ECO:0000259" key="13">
    <source>
        <dbReference type="PROSITE" id="PS51217"/>
    </source>
</evidence>
<feature type="domain" description="UvrD-like helicase ATP-binding" evidence="12">
    <location>
        <begin position="28"/>
        <end position="309"/>
    </location>
</feature>
<dbReference type="SUPFAM" id="SSF47819">
    <property type="entry name" value="HRDC-like"/>
    <property type="match status" value="1"/>
</dbReference>
<dbReference type="Pfam" id="PF00580">
    <property type="entry name" value="UvrD-helicase"/>
    <property type="match status" value="1"/>
</dbReference>
<dbReference type="PROSITE" id="PS50967">
    <property type="entry name" value="HRDC"/>
    <property type="match status" value="1"/>
</dbReference>
<feature type="binding site" evidence="10">
    <location>
        <begin position="49"/>
        <end position="56"/>
    </location>
    <ligand>
        <name>ATP</name>
        <dbReference type="ChEBI" id="CHEBI:30616"/>
    </ligand>
</feature>
<dbReference type="InterPro" id="IPR027417">
    <property type="entry name" value="P-loop_NTPase"/>
</dbReference>